<dbReference type="CDD" id="cd00143">
    <property type="entry name" value="PP2Cc"/>
    <property type="match status" value="1"/>
</dbReference>
<dbReference type="InterPro" id="IPR036457">
    <property type="entry name" value="PPM-type-like_dom_sf"/>
</dbReference>
<dbReference type="InterPro" id="IPR001932">
    <property type="entry name" value="PPM-type_phosphatase-like_dom"/>
</dbReference>
<evidence type="ECO:0000256" key="10">
    <source>
        <dbReference type="SAM" id="Phobius"/>
    </source>
</evidence>
<evidence type="ECO:0000256" key="3">
    <source>
        <dbReference type="ARBA" id="ARBA00013081"/>
    </source>
</evidence>
<dbReference type="Pfam" id="PF00498">
    <property type="entry name" value="FHA"/>
    <property type="match status" value="1"/>
</dbReference>
<dbReference type="InterPro" id="IPR000253">
    <property type="entry name" value="FHA_dom"/>
</dbReference>
<comment type="cofactor">
    <cofactor evidence="1">
        <name>Mn(2+)</name>
        <dbReference type="ChEBI" id="CHEBI:29035"/>
    </cofactor>
</comment>
<dbReference type="FunFam" id="3.60.40.10:FF:000047">
    <property type="entry name" value="Protein phosphatase 2C 70"/>
    <property type="match status" value="1"/>
</dbReference>
<dbReference type="SMART" id="SM00240">
    <property type="entry name" value="FHA"/>
    <property type="match status" value="1"/>
</dbReference>
<dbReference type="PROSITE" id="PS01032">
    <property type="entry name" value="PPM_1"/>
    <property type="match status" value="1"/>
</dbReference>
<dbReference type="PANTHER" id="PTHR13832:SF643">
    <property type="entry name" value="PROTEIN PHOSPHATASE 2C-RELATED"/>
    <property type="match status" value="1"/>
</dbReference>
<dbReference type="Proteomes" id="UP001229421">
    <property type="component" value="Unassembled WGS sequence"/>
</dbReference>
<evidence type="ECO:0000256" key="1">
    <source>
        <dbReference type="ARBA" id="ARBA00001936"/>
    </source>
</evidence>
<keyword evidence="6" id="KW-0460">Magnesium</keyword>
<dbReference type="EC" id="3.1.3.16" evidence="3"/>
<keyword evidence="10" id="KW-0472">Membrane</keyword>
<dbReference type="SMART" id="SM00332">
    <property type="entry name" value="PP2Cc"/>
    <property type="match status" value="1"/>
</dbReference>
<evidence type="ECO:0000313" key="14">
    <source>
        <dbReference type="Proteomes" id="UP001229421"/>
    </source>
</evidence>
<reference evidence="13" key="1">
    <citation type="journal article" date="2023" name="bioRxiv">
        <title>Improved chromosome-level genome assembly for marigold (Tagetes erecta).</title>
        <authorList>
            <person name="Jiang F."/>
            <person name="Yuan L."/>
            <person name="Wang S."/>
            <person name="Wang H."/>
            <person name="Xu D."/>
            <person name="Wang A."/>
            <person name="Fan W."/>
        </authorList>
    </citation>
    <scope>NUCLEOTIDE SEQUENCE</scope>
    <source>
        <strain evidence="13">WSJ</strain>
        <tissue evidence="13">Leaf</tissue>
    </source>
</reference>
<name>A0AAD8L8J5_TARER</name>
<evidence type="ECO:0000256" key="7">
    <source>
        <dbReference type="ARBA" id="ARBA00022912"/>
    </source>
</evidence>
<dbReference type="PANTHER" id="PTHR13832">
    <property type="entry name" value="PROTEIN PHOSPHATASE 2C"/>
    <property type="match status" value="1"/>
</dbReference>
<sequence length="570" mass="62797">MAMQPIMAVVNVIATNDVTLLPYLIILLLILILIILIACKPWQRFFSRNFRSHTIKASASEDVNEDVERPLVSQDLESNISDHSRNSASEDSCNQTHGHLNSPQTQGDSLMLDISNHSESVMVGQTLKRPAAQQKYDAKTDSSYNSNINDSSRLFVSKSSADERSILNLEVISGPSCGTHYCLQSTNKSKLPLILGRVAPSDVLIVDSEVSGKHCRINWNMDMLKWELVDMGSLNGTLLNSRAVHHPQTGSRHWGDPVELSSGDIITLGTASKISVHITSQFSKKLPFGVGVASDPMCARRGGKKLPMEDVCYYHWPLSGADEFGLFGICDGHGGVAAATSASRLMPDMVTRILQDELRRQKVFSHCDASDVLREAFSQIEAHLDHLYEGCTATVLLIWGDGHDNYFAQCANVGDSACIANIEGRSVKMSEDHRISSDTERLRMAAAGEPLKDGETRLCGLNLARMLGDKFLKQQDSRFSSEPYISQVVYMNSKSRDFAIMASDGFWDVVNSKKAIQIVHQERERSGHSSADKIAAALLGEARSQRTKDNTSIIFVDFDISNSCKPDDDV</sequence>
<protein>
    <recommendedName>
        <fullName evidence="3">protein-serine/threonine phosphatase</fullName>
        <ecNumber evidence="3">3.1.3.16</ecNumber>
    </recommendedName>
</protein>
<keyword evidence="8" id="KW-0464">Manganese</keyword>
<evidence type="ECO:0000256" key="5">
    <source>
        <dbReference type="ARBA" id="ARBA00022801"/>
    </source>
</evidence>
<dbReference type="InterPro" id="IPR000222">
    <property type="entry name" value="PP2C_BS"/>
</dbReference>
<evidence type="ECO:0000259" key="11">
    <source>
        <dbReference type="PROSITE" id="PS50006"/>
    </source>
</evidence>
<dbReference type="GO" id="GO:0046872">
    <property type="term" value="F:metal ion binding"/>
    <property type="evidence" value="ECO:0007669"/>
    <property type="project" value="UniProtKB-KW"/>
</dbReference>
<keyword evidence="7" id="KW-0904">Protein phosphatase</keyword>
<keyword evidence="10" id="KW-0812">Transmembrane</keyword>
<gene>
    <name evidence="13" type="ORF">QVD17_00318</name>
</gene>
<dbReference type="InterPro" id="IPR008984">
    <property type="entry name" value="SMAD_FHA_dom_sf"/>
</dbReference>
<feature type="domain" description="PPM-type phosphatase" evidence="12">
    <location>
        <begin position="289"/>
        <end position="558"/>
    </location>
</feature>
<comment type="caution">
    <text evidence="13">The sequence shown here is derived from an EMBL/GenBank/DDBJ whole genome shotgun (WGS) entry which is preliminary data.</text>
</comment>
<evidence type="ECO:0000256" key="6">
    <source>
        <dbReference type="ARBA" id="ARBA00022842"/>
    </source>
</evidence>
<keyword evidence="4" id="KW-0479">Metal-binding</keyword>
<dbReference type="FunFam" id="2.60.200.20:FF:000035">
    <property type="entry name" value="Protein phosphatase 2C 70"/>
    <property type="match status" value="1"/>
</dbReference>
<evidence type="ECO:0000256" key="4">
    <source>
        <dbReference type="ARBA" id="ARBA00022723"/>
    </source>
</evidence>
<feature type="domain" description="FHA" evidence="11">
    <location>
        <begin position="193"/>
        <end position="244"/>
    </location>
</feature>
<organism evidence="13 14">
    <name type="scientific">Tagetes erecta</name>
    <name type="common">African marigold</name>
    <dbReference type="NCBI Taxonomy" id="13708"/>
    <lineage>
        <taxon>Eukaryota</taxon>
        <taxon>Viridiplantae</taxon>
        <taxon>Streptophyta</taxon>
        <taxon>Embryophyta</taxon>
        <taxon>Tracheophyta</taxon>
        <taxon>Spermatophyta</taxon>
        <taxon>Magnoliopsida</taxon>
        <taxon>eudicotyledons</taxon>
        <taxon>Gunneridae</taxon>
        <taxon>Pentapetalae</taxon>
        <taxon>asterids</taxon>
        <taxon>campanulids</taxon>
        <taxon>Asterales</taxon>
        <taxon>Asteraceae</taxon>
        <taxon>Asteroideae</taxon>
        <taxon>Heliantheae alliance</taxon>
        <taxon>Tageteae</taxon>
        <taxon>Tagetes</taxon>
    </lineage>
</organism>
<dbReference type="SUPFAM" id="SSF49879">
    <property type="entry name" value="SMAD/FHA domain"/>
    <property type="match status" value="1"/>
</dbReference>
<feature type="compositionally biased region" description="Polar residues" evidence="9">
    <location>
        <begin position="86"/>
        <end position="106"/>
    </location>
</feature>
<proteinExistence type="predicted"/>
<dbReference type="SUPFAM" id="SSF81606">
    <property type="entry name" value="PP2C-like"/>
    <property type="match status" value="1"/>
</dbReference>
<dbReference type="CDD" id="cd22678">
    <property type="entry name" value="FHA_PP2C70-like"/>
    <property type="match status" value="1"/>
</dbReference>
<evidence type="ECO:0000256" key="9">
    <source>
        <dbReference type="SAM" id="MobiDB-lite"/>
    </source>
</evidence>
<accession>A0AAD8L8J5</accession>
<dbReference type="EMBL" id="JAUHHV010000001">
    <property type="protein sequence ID" value="KAK1434571.1"/>
    <property type="molecule type" value="Genomic_DNA"/>
</dbReference>
<dbReference type="InterPro" id="IPR015655">
    <property type="entry name" value="PP2C"/>
</dbReference>
<comment type="cofactor">
    <cofactor evidence="2">
        <name>Mg(2+)</name>
        <dbReference type="ChEBI" id="CHEBI:18420"/>
    </cofactor>
</comment>
<dbReference type="Gene3D" id="3.60.40.10">
    <property type="entry name" value="PPM-type phosphatase domain"/>
    <property type="match status" value="1"/>
</dbReference>
<dbReference type="AlphaFoldDB" id="A0AAD8L8J5"/>
<keyword evidence="5" id="KW-0378">Hydrolase</keyword>
<evidence type="ECO:0000256" key="2">
    <source>
        <dbReference type="ARBA" id="ARBA00001946"/>
    </source>
</evidence>
<dbReference type="Gene3D" id="2.60.200.20">
    <property type="match status" value="1"/>
</dbReference>
<dbReference type="GO" id="GO:0004722">
    <property type="term" value="F:protein serine/threonine phosphatase activity"/>
    <property type="evidence" value="ECO:0007669"/>
    <property type="project" value="UniProtKB-EC"/>
</dbReference>
<feature type="region of interest" description="Disordered" evidence="9">
    <location>
        <begin position="75"/>
        <end position="106"/>
    </location>
</feature>
<dbReference type="Pfam" id="PF00481">
    <property type="entry name" value="PP2C"/>
    <property type="match status" value="1"/>
</dbReference>
<dbReference type="PROSITE" id="PS51746">
    <property type="entry name" value="PPM_2"/>
    <property type="match status" value="1"/>
</dbReference>
<feature type="transmembrane region" description="Helical" evidence="10">
    <location>
        <begin position="20"/>
        <end position="39"/>
    </location>
</feature>
<evidence type="ECO:0000259" key="12">
    <source>
        <dbReference type="PROSITE" id="PS51746"/>
    </source>
</evidence>
<evidence type="ECO:0000256" key="8">
    <source>
        <dbReference type="ARBA" id="ARBA00023211"/>
    </source>
</evidence>
<keyword evidence="10" id="KW-1133">Transmembrane helix</keyword>
<dbReference type="PROSITE" id="PS50006">
    <property type="entry name" value="FHA_DOMAIN"/>
    <property type="match status" value="1"/>
</dbReference>
<keyword evidence="14" id="KW-1185">Reference proteome</keyword>
<evidence type="ECO:0000313" key="13">
    <source>
        <dbReference type="EMBL" id="KAK1434571.1"/>
    </source>
</evidence>